<proteinExistence type="predicted"/>
<protein>
    <submittedName>
        <fullName evidence="1">Uncharacterized protein</fullName>
    </submittedName>
</protein>
<comment type="caution">
    <text evidence="1">The sequence shown here is derived from an EMBL/GenBank/DDBJ whole genome shotgun (WGS) entry which is preliminary data.</text>
</comment>
<dbReference type="Proteomes" id="UP001610444">
    <property type="component" value="Unassembled WGS sequence"/>
</dbReference>
<dbReference type="GeneID" id="98154828"/>
<evidence type="ECO:0000313" key="1">
    <source>
        <dbReference type="EMBL" id="KAL2853014.1"/>
    </source>
</evidence>
<evidence type="ECO:0000313" key="2">
    <source>
        <dbReference type="Proteomes" id="UP001610444"/>
    </source>
</evidence>
<accession>A0ABR4KL61</accession>
<dbReference type="RefSeq" id="XP_070900655.1">
    <property type="nucleotide sequence ID" value="XM_071039664.1"/>
</dbReference>
<sequence length="109" mass="12551">MVPRVLLLSRDRPNLCDRLLCPQSRELRMFNMLTEAVLLGRCYRRGKKLSACIFCFNAGLWLPASNRRIKRLLDRGNALLARGYVEYVTKIAGRKLSDKEKKKLLSDPA</sequence>
<name>A0ABR4KL61_9EURO</name>
<gene>
    <name evidence="1" type="ORF">BJX68DRAFT_233772</name>
</gene>
<dbReference type="EMBL" id="JBFXLR010000014">
    <property type="protein sequence ID" value="KAL2853014.1"/>
    <property type="molecule type" value="Genomic_DNA"/>
</dbReference>
<organism evidence="1 2">
    <name type="scientific">Aspergillus pseudodeflectus</name>
    <dbReference type="NCBI Taxonomy" id="176178"/>
    <lineage>
        <taxon>Eukaryota</taxon>
        <taxon>Fungi</taxon>
        <taxon>Dikarya</taxon>
        <taxon>Ascomycota</taxon>
        <taxon>Pezizomycotina</taxon>
        <taxon>Eurotiomycetes</taxon>
        <taxon>Eurotiomycetidae</taxon>
        <taxon>Eurotiales</taxon>
        <taxon>Aspergillaceae</taxon>
        <taxon>Aspergillus</taxon>
        <taxon>Aspergillus subgen. Nidulantes</taxon>
    </lineage>
</organism>
<reference evidence="1 2" key="1">
    <citation type="submission" date="2024-07" db="EMBL/GenBank/DDBJ databases">
        <title>Section-level genome sequencing and comparative genomics of Aspergillus sections Usti and Cavernicolus.</title>
        <authorList>
            <consortium name="Lawrence Berkeley National Laboratory"/>
            <person name="Nybo J.L."/>
            <person name="Vesth T.C."/>
            <person name="Theobald S."/>
            <person name="Frisvad J.C."/>
            <person name="Larsen T.O."/>
            <person name="Kjaerboelling I."/>
            <person name="Rothschild-Mancinelli K."/>
            <person name="Lyhne E.K."/>
            <person name="Kogle M.E."/>
            <person name="Barry K."/>
            <person name="Clum A."/>
            <person name="Na H."/>
            <person name="Ledsgaard L."/>
            <person name="Lin J."/>
            <person name="Lipzen A."/>
            <person name="Kuo A."/>
            <person name="Riley R."/>
            <person name="Mondo S."/>
            <person name="LaButti K."/>
            <person name="Haridas S."/>
            <person name="Pangalinan J."/>
            <person name="Salamov A.A."/>
            <person name="Simmons B.A."/>
            <person name="Magnuson J.K."/>
            <person name="Chen J."/>
            <person name="Drula E."/>
            <person name="Henrissat B."/>
            <person name="Wiebenga A."/>
            <person name="Lubbers R.J."/>
            <person name="Gomes A.C."/>
            <person name="Macurrencykelacurrency M.R."/>
            <person name="Stajich J."/>
            <person name="Grigoriev I.V."/>
            <person name="Mortensen U.H."/>
            <person name="De vries R.P."/>
            <person name="Baker S.E."/>
            <person name="Andersen M.R."/>
        </authorList>
    </citation>
    <scope>NUCLEOTIDE SEQUENCE [LARGE SCALE GENOMIC DNA]</scope>
    <source>
        <strain evidence="1 2">CBS 756.74</strain>
    </source>
</reference>
<keyword evidence="2" id="KW-1185">Reference proteome</keyword>